<dbReference type="EMBL" id="DS985241">
    <property type="protein sequence ID" value="EDV28512.1"/>
    <property type="molecule type" value="Genomic_DNA"/>
</dbReference>
<dbReference type="InParanoid" id="B3RJK7"/>
<comment type="function">
    <text evidence="9">Acts as a modulator of macrophage activation through control of glucose metabolism.</text>
</comment>
<dbReference type="CDD" id="cd07777">
    <property type="entry name" value="ASKHA_NBD_FGGY_SHK"/>
    <property type="match status" value="1"/>
</dbReference>
<evidence type="ECO:0000256" key="6">
    <source>
        <dbReference type="ARBA" id="ARBA00022777"/>
    </source>
</evidence>
<dbReference type="Pfam" id="PF00370">
    <property type="entry name" value="FGGY_N"/>
    <property type="match status" value="1"/>
</dbReference>
<dbReference type="CTD" id="6748929"/>
<evidence type="ECO:0000256" key="5">
    <source>
        <dbReference type="ARBA" id="ARBA00022741"/>
    </source>
</evidence>
<evidence type="ECO:0000256" key="4">
    <source>
        <dbReference type="ARBA" id="ARBA00022679"/>
    </source>
</evidence>
<dbReference type="PhylomeDB" id="B3RJK7"/>
<dbReference type="GO" id="GO:0071396">
    <property type="term" value="P:cellular response to lipid"/>
    <property type="evidence" value="ECO:0007669"/>
    <property type="project" value="UniProtKB-ARBA"/>
</dbReference>
<dbReference type="GO" id="GO:0005524">
    <property type="term" value="F:ATP binding"/>
    <property type="evidence" value="ECO:0007669"/>
    <property type="project" value="UniProtKB-KW"/>
</dbReference>
<evidence type="ECO:0000256" key="10">
    <source>
        <dbReference type="ARBA" id="ARBA00066341"/>
    </source>
</evidence>
<dbReference type="HOGENOM" id="CLU_021676_1_1_1"/>
<comment type="subcellular location">
    <subcellularLocation>
        <location evidence="1">Cytoplasm</location>
    </subcellularLocation>
</comment>
<proteinExistence type="inferred from homology"/>
<dbReference type="FunCoup" id="B3RJK7">
    <property type="interactions" value="296"/>
</dbReference>
<dbReference type="OrthoDB" id="10264182at2759"/>
<dbReference type="SUPFAM" id="SSF53067">
    <property type="entry name" value="Actin-like ATPase domain"/>
    <property type="match status" value="1"/>
</dbReference>
<dbReference type="KEGG" id="tad:TRIADDRAFT_18186"/>
<protein>
    <recommendedName>
        <fullName evidence="11">Sedoheptulokinase</fullName>
        <ecNumber evidence="10">2.7.1.14</ecNumber>
    </recommendedName>
    <alternativeName>
        <fullName evidence="12">Carbohydrate kinase-like protein</fullName>
    </alternativeName>
</protein>
<dbReference type="GO" id="GO:0005829">
    <property type="term" value="C:cytosol"/>
    <property type="evidence" value="ECO:0000318"/>
    <property type="project" value="GO_Central"/>
</dbReference>
<evidence type="ECO:0000256" key="11">
    <source>
        <dbReference type="ARBA" id="ARBA00069425"/>
    </source>
</evidence>
<organism evidence="14 15">
    <name type="scientific">Trichoplax adhaerens</name>
    <name type="common">Trichoplax reptans</name>
    <dbReference type="NCBI Taxonomy" id="10228"/>
    <lineage>
        <taxon>Eukaryota</taxon>
        <taxon>Metazoa</taxon>
        <taxon>Placozoa</taxon>
        <taxon>Uniplacotomia</taxon>
        <taxon>Trichoplacea</taxon>
        <taxon>Trichoplacidae</taxon>
        <taxon>Trichoplax</taxon>
    </lineage>
</organism>
<evidence type="ECO:0000256" key="9">
    <source>
        <dbReference type="ARBA" id="ARBA00057196"/>
    </source>
</evidence>
<dbReference type="GO" id="GO:0050277">
    <property type="term" value="F:sedoheptulokinase activity"/>
    <property type="evidence" value="ECO:0000318"/>
    <property type="project" value="GO_Central"/>
</dbReference>
<dbReference type="eggNOG" id="KOG2517">
    <property type="taxonomic scope" value="Eukaryota"/>
</dbReference>
<keyword evidence="7" id="KW-0067">ATP-binding</keyword>
<evidence type="ECO:0000256" key="12">
    <source>
        <dbReference type="ARBA" id="ARBA00076706"/>
    </source>
</evidence>
<dbReference type="FunFam" id="3.30.420.40:FF:000132">
    <property type="entry name" value="Sedoheptulokinase"/>
    <property type="match status" value="1"/>
</dbReference>
<dbReference type="PANTHER" id="PTHR10196:SF67">
    <property type="entry name" value="SEDOHEPTULOKINASE"/>
    <property type="match status" value="1"/>
</dbReference>
<comment type="similarity">
    <text evidence="2">Belongs to the FGGY kinase family.</text>
</comment>
<keyword evidence="15" id="KW-1185">Reference proteome</keyword>
<evidence type="ECO:0000256" key="2">
    <source>
        <dbReference type="ARBA" id="ARBA00009156"/>
    </source>
</evidence>
<dbReference type="GO" id="GO:0009617">
    <property type="term" value="P:response to bacterium"/>
    <property type="evidence" value="ECO:0007669"/>
    <property type="project" value="UniProtKB-ARBA"/>
</dbReference>
<dbReference type="Gene3D" id="3.30.420.40">
    <property type="match status" value="2"/>
</dbReference>
<dbReference type="GO" id="GO:1901135">
    <property type="term" value="P:carbohydrate derivative metabolic process"/>
    <property type="evidence" value="ECO:0007669"/>
    <property type="project" value="UniProtKB-ARBA"/>
</dbReference>
<sequence length="467" mass="50961">MEAIQDIILGIDLGTTSVKICLLNEENRKVIYSTTAETNADVPSDNENGSEQSVQLILQAVQKAMLDIPDLYKSKVKAIGVCGQMHGCLLWQSDSCWEITKGNYESIQVTNCTPLYTWQDGRCDTHFLQSLPSSQSTVKIATGFGCATLFWLLKNRPQLIGQFDRASTIQDFLVCILCHTNKVVMSGQNATSWGYFDPIRNCWETEVLEPASFPIALLPEVSDAGEKAGYLQQAMWGLKAGIPVSVASGDMQCSIYSALKDNTDAVMNISTSAQLAFVASHAFIQDNLTVIPASIQIQPFFQKSFISVAAALNGGNALAAFVDMLASWMKDLAVVDIPNKEELFDRILRLASSVESVPSLKIEPILLGERHDPKRRGCVSHITPHNLQLSNVANGLLYGIIHNLNDMMPGEFLRKAGIRRIVGSGRLLASHAFIRDIVESQFHLPVTIGATGDAATGAALAVMLTRR</sequence>
<evidence type="ECO:0000256" key="3">
    <source>
        <dbReference type="ARBA" id="ARBA00022490"/>
    </source>
</evidence>
<dbReference type="FunFam" id="3.30.420.40:FF:000111">
    <property type="entry name" value="Sedoheptulokinase"/>
    <property type="match status" value="1"/>
</dbReference>
<evidence type="ECO:0000313" key="15">
    <source>
        <dbReference type="Proteomes" id="UP000009022"/>
    </source>
</evidence>
<dbReference type="GO" id="GO:0046496">
    <property type="term" value="P:nicotinamide nucleotide metabolic process"/>
    <property type="evidence" value="ECO:0007669"/>
    <property type="project" value="UniProtKB-ARBA"/>
</dbReference>
<dbReference type="GO" id="GO:0005975">
    <property type="term" value="P:carbohydrate metabolic process"/>
    <property type="evidence" value="ECO:0007669"/>
    <property type="project" value="InterPro"/>
</dbReference>
<dbReference type="PANTHER" id="PTHR10196">
    <property type="entry name" value="SUGAR KINASE"/>
    <property type="match status" value="1"/>
</dbReference>
<evidence type="ECO:0000259" key="13">
    <source>
        <dbReference type="Pfam" id="PF00370"/>
    </source>
</evidence>
<dbReference type="GeneID" id="6748929"/>
<keyword evidence="4" id="KW-0808">Transferase</keyword>
<comment type="catalytic activity">
    <reaction evidence="8">
        <text>sedoheptulose + ATP = D-sedoheptulose 7-phosphate + ADP + H(+)</text>
        <dbReference type="Rhea" id="RHEA:23844"/>
        <dbReference type="ChEBI" id="CHEBI:15378"/>
        <dbReference type="ChEBI" id="CHEBI:16802"/>
        <dbReference type="ChEBI" id="CHEBI:30616"/>
        <dbReference type="ChEBI" id="CHEBI:57483"/>
        <dbReference type="ChEBI" id="CHEBI:456216"/>
        <dbReference type="EC" id="2.7.1.14"/>
    </reaction>
</comment>
<evidence type="ECO:0000313" key="14">
    <source>
        <dbReference type="EMBL" id="EDV28512.1"/>
    </source>
</evidence>
<dbReference type="GO" id="GO:0006091">
    <property type="term" value="P:generation of precursor metabolites and energy"/>
    <property type="evidence" value="ECO:0007669"/>
    <property type="project" value="UniProtKB-ARBA"/>
</dbReference>
<gene>
    <name evidence="14" type="ORF">TRIADDRAFT_18186</name>
</gene>
<dbReference type="EC" id="2.7.1.14" evidence="10"/>
<keyword evidence="3" id="KW-0963">Cytoplasm</keyword>
<dbReference type="AlphaFoldDB" id="B3RJK7"/>
<dbReference type="GO" id="GO:1901701">
    <property type="term" value="P:cellular response to oxygen-containing compound"/>
    <property type="evidence" value="ECO:0007669"/>
    <property type="project" value="UniProtKB-ARBA"/>
</dbReference>
<reference evidence="14 15" key="1">
    <citation type="journal article" date="2008" name="Nature">
        <title>The Trichoplax genome and the nature of placozoans.</title>
        <authorList>
            <person name="Srivastava M."/>
            <person name="Begovic E."/>
            <person name="Chapman J."/>
            <person name="Putnam N.H."/>
            <person name="Hellsten U."/>
            <person name="Kawashima T."/>
            <person name="Kuo A."/>
            <person name="Mitros T."/>
            <person name="Salamov A."/>
            <person name="Carpenter M.L."/>
            <person name="Signorovitch A.Y."/>
            <person name="Moreno M.A."/>
            <person name="Kamm K."/>
            <person name="Grimwood J."/>
            <person name="Schmutz J."/>
            <person name="Shapiro H."/>
            <person name="Grigoriev I.V."/>
            <person name="Buss L.W."/>
            <person name="Schierwater B."/>
            <person name="Dellaporta S.L."/>
            <person name="Rokhsar D.S."/>
        </authorList>
    </citation>
    <scope>NUCLEOTIDE SEQUENCE [LARGE SCALE GENOMIC DNA]</scope>
    <source>
        <strain evidence="14 15">Grell-BS-1999</strain>
    </source>
</reference>
<accession>B3RJK7</accession>
<dbReference type="InterPro" id="IPR018484">
    <property type="entry name" value="FGGY_N"/>
</dbReference>
<dbReference type="RefSeq" id="XP_002107714.1">
    <property type="nucleotide sequence ID" value="XM_002107678.1"/>
</dbReference>
<keyword evidence="5" id="KW-0547">Nucleotide-binding</keyword>
<evidence type="ECO:0000256" key="7">
    <source>
        <dbReference type="ARBA" id="ARBA00022840"/>
    </source>
</evidence>
<dbReference type="InterPro" id="IPR043129">
    <property type="entry name" value="ATPase_NBD"/>
</dbReference>
<dbReference type="OMA" id="TWQDTRC"/>
<dbReference type="GO" id="GO:0006163">
    <property type="term" value="P:purine nucleotide metabolic process"/>
    <property type="evidence" value="ECO:0007669"/>
    <property type="project" value="UniProtKB-ARBA"/>
</dbReference>
<evidence type="ECO:0000256" key="8">
    <source>
        <dbReference type="ARBA" id="ARBA00052736"/>
    </source>
</evidence>
<evidence type="ECO:0000256" key="1">
    <source>
        <dbReference type="ARBA" id="ARBA00004496"/>
    </source>
</evidence>
<feature type="domain" description="Carbohydrate kinase FGGY N-terminal" evidence="13">
    <location>
        <begin position="7"/>
        <end position="254"/>
    </location>
</feature>
<keyword evidence="6" id="KW-0418">Kinase</keyword>
<name>B3RJK7_TRIAD</name>
<dbReference type="STRING" id="10228.B3RJK7"/>
<dbReference type="Proteomes" id="UP000009022">
    <property type="component" value="Unassembled WGS sequence"/>
</dbReference>